<dbReference type="Proteomes" id="UP000180175">
    <property type="component" value="Chromosome"/>
</dbReference>
<dbReference type="PROSITE" id="PS51257">
    <property type="entry name" value="PROKAR_LIPOPROTEIN"/>
    <property type="match status" value="1"/>
</dbReference>
<evidence type="ECO:0000313" key="5">
    <source>
        <dbReference type="Proteomes" id="UP000180175"/>
    </source>
</evidence>
<keyword evidence="5" id="KW-1185">Reference proteome</keyword>
<sequence>MCRKILILFVLLLLSLAACSSKTLTFSGQTDNWSANLKVIQTSDYETQEFVLQYKGNDVNSVGKITYSVDSVGGFGRSGATLAENGTLKDSSEANPTNAKVSVHTEIEVTVEWNGNIEKIKLSK</sequence>
<keyword evidence="1" id="KW-0732">Signal</keyword>
<evidence type="ECO:0000313" key="2">
    <source>
        <dbReference type="EMBL" id="OIJ10843.1"/>
    </source>
</evidence>
<feature type="chain" id="PRO_5038219870" description="Lipoprotein" evidence="1">
    <location>
        <begin position="21"/>
        <end position="124"/>
    </location>
</feature>
<reference evidence="4" key="4">
    <citation type="submission" date="2020-10" db="EMBL/GenBank/DDBJ databases">
        <authorList>
            <person name="Bassil N.M."/>
            <person name="Lloyd J.R."/>
        </authorList>
    </citation>
    <scope>NUCLEOTIDE SEQUENCE</scope>
    <source>
        <strain evidence="4">NB2006</strain>
    </source>
</reference>
<evidence type="ECO:0000313" key="4">
    <source>
        <dbReference type="EMBL" id="QOY34674.1"/>
    </source>
</evidence>
<protein>
    <recommendedName>
        <fullName evidence="6">Lipoprotein</fullName>
    </recommendedName>
</protein>
<gene>
    <name evidence="4" type="ORF">AWH56_018370</name>
    <name evidence="3" type="ORF">AWH56_08645</name>
    <name evidence="2" type="ORF">AWH56_16560</name>
</gene>
<dbReference type="RefSeq" id="WP_071316771.1">
    <property type="nucleotide sequence ID" value="NZ_CP063356.2"/>
</dbReference>
<feature type="signal peptide" evidence="1">
    <location>
        <begin position="1"/>
        <end position="20"/>
    </location>
</feature>
<evidence type="ECO:0008006" key="6">
    <source>
        <dbReference type="Google" id="ProtNLM"/>
    </source>
</evidence>
<dbReference type="EMBL" id="LQXD01000144">
    <property type="protein sequence ID" value="OIJ10843.1"/>
    <property type="molecule type" value="Genomic_DNA"/>
</dbReference>
<reference evidence="4 5" key="2">
    <citation type="journal article" date="2017" name="Genome Announc.">
        <title>Draft Genome Sequences of Four Alkaliphilic Bacteria Belonging to the Anaerobacillus Genus.</title>
        <authorList>
            <person name="Bassil N.M."/>
            <person name="Lloyd J.R."/>
        </authorList>
    </citation>
    <scope>NUCLEOTIDE SEQUENCE [LARGE SCALE GENOMIC DNA]</scope>
    <source>
        <strain evidence="4 5">NB2006</strain>
    </source>
</reference>
<evidence type="ECO:0000256" key="1">
    <source>
        <dbReference type="SAM" id="SignalP"/>
    </source>
</evidence>
<reference evidence="4 5" key="3">
    <citation type="journal article" date="2019" name="Int. J. Syst. Evol. Microbiol.">
        <title>Anaerobacillus isosaccharinicus sp. nov., an alkaliphilic bacterium which degrades isosaccharinic acid.</title>
        <authorList>
            <person name="Bassil N.M."/>
            <person name="Lloyd J.R."/>
        </authorList>
    </citation>
    <scope>NUCLEOTIDE SEQUENCE [LARGE SCALE GENOMIC DNA]</scope>
    <source>
        <strain evidence="4 5">NB2006</strain>
    </source>
</reference>
<dbReference type="KEGG" id="aia:AWH56_018370"/>
<dbReference type="EMBL" id="LQXD01000074">
    <property type="protein sequence ID" value="OIJ20100.1"/>
    <property type="molecule type" value="Genomic_DNA"/>
</dbReference>
<organism evidence="3 5">
    <name type="scientific">Anaerobacillus isosaccharinicus</name>
    <dbReference type="NCBI Taxonomy" id="1532552"/>
    <lineage>
        <taxon>Bacteria</taxon>
        <taxon>Bacillati</taxon>
        <taxon>Bacillota</taxon>
        <taxon>Bacilli</taxon>
        <taxon>Bacillales</taxon>
        <taxon>Bacillaceae</taxon>
        <taxon>Anaerobacillus</taxon>
    </lineage>
</organism>
<name>A0A1S2M6F6_9BACI</name>
<accession>A0A1S2M6F6</accession>
<proteinExistence type="predicted"/>
<evidence type="ECO:0000313" key="3">
    <source>
        <dbReference type="EMBL" id="OIJ20100.1"/>
    </source>
</evidence>
<reference evidence="3 5" key="1">
    <citation type="submission" date="2016-10" db="EMBL/GenBank/DDBJ databases">
        <title>Draft genome sequences of four alkaliphilic bacteria belonging to the Anaerobacillus genus.</title>
        <authorList>
            <person name="Bassil N.M."/>
            <person name="Lloyd J.R."/>
        </authorList>
    </citation>
    <scope>NUCLEOTIDE SEQUENCE [LARGE SCALE GENOMIC DNA]</scope>
    <source>
        <strain evidence="3 5">NB2006</strain>
    </source>
</reference>
<dbReference type="AlphaFoldDB" id="A0A1S2M6F6"/>
<dbReference type="EMBL" id="CP063356">
    <property type="protein sequence ID" value="QOY34674.1"/>
    <property type="molecule type" value="Genomic_DNA"/>
</dbReference>
<dbReference type="OrthoDB" id="2989717at2"/>